<dbReference type="SUPFAM" id="SSF47384">
    <property type="entry name" value="Homodimeric domain of signal transducing histidine kinase"/>
    <property type="match status" value="1"/>
</dbReference>
<keyword evidence="4" id="KW-0597">Phosphoprotein</keyword>
<sequence length="584" mass="62543">MPPAEVRAADAGRRTRSGAPASGGQRPLAAGVRALVRRWRSSMQVRVVASALALGVIVVAVLGVYLSYSVRDGLFEQRVDQIEAENVALVEEAQSRFSASTATTIGEQQSLLGDVILGLSAAGSSAQDYFLRQAPGQGLPLVDPSSRQDLSVDDLVSDELREATLATDGHVMQSVLIPAEYSGTGQAEPGLVFGATVELASAGVFELYALYSLASQEETLRFVQRTLAVGAVVILAMIGLLTWTVTRQTVVPVRRAATAAARLGEGHLDVRVPGSKGQDEMATLARTFNEMAASLEDQIARMEELSASQRRFVSDVSHELRTPLTTVRMAGEVIYGARDDLEPAARRSAELLQNQLDRFEDLLTDLLEISRFDAGAAVLDVEHRDVRDVVTAVVDTAGPLAERKDVFLSVDMPGEAVRADIDPRRVERILRNLVVNAIEHAEGKPVEVTVGADDEAVAVVVRDHGVGLTPDELNRVFDRFWRADPARARTTGGTGLGLAISLEDARLHAGTLQVWGVRGQGASFRLTLPRRAGIRLTGSPLPIEGPSRQHGRHVPTGQIPVVNPVTGPTPTAIPDLPPAEEDAR</sequence>
<dbReference type="Gene3D" id="1.10.287.130">
    <property type="match status" value="1"/>
</dbReference>
<dbReference type="InterPro" id="IPR003660">
    <property type="entry name" value="HAMP_dom"/>
</dbReference>
<name>A0ABP8Y5G8_9MICO</name>
<keyword evidence="7 16" id="KW-0418">Kinase</keyword>
<comment type="caution">
    <text evidence="16">The sequence shown here is derived from an EMBL/GenBank/DDBJ whole genome shotgun (WGS) entry which is preliminary data.</text>
</comment>
<dbReference type="RefSeq" id="WP_343037346.1">
    <property type="nucleotide sequence ID" value="NZ_BAABID010000004.1"/>
</dbReference>
<evidence type="ECO:0000259" key="14">
    <source>
        <dbReference type="PROSITE" id="PS50109"/>
    </source>
</evidence>
<dbReference type="InterPro" id="IPR036097">
    <property type="entry name" value="HisK_dim/P_sf"/>
</dbReference>
<evidence type="ECO:0000313" key="16">
    <source>
        <dbReference type="EMBL" id="GAA4720996.1"/>
    </source>
</evidence>
<feature type="domain" description="HAMP" evidence="15">
    <location>
        <begin position="247"/>
        <end position="300"/>
    </location>
</feature>
<dbReference type="PROSITE" id="PS50885">
    <property type="entry name" value="HAMP"/>
    <property type="match status" value="1"/>
</dbReference>
<dbReference type="Pfam" id="PF02518">
    <property type="entry name" value="HATPase_c"/>
    <property type="match status" value="1"/>
</dbReference>
<evidence type="ECO:0000256" key="8">
    <source>
        <dbReference type="ARBA" id="ARBA00022989"/>
    </source>
</evidence>
<organism evidence="16 17">
    <name type="scientific">Isoptericola chiayiensis</name>
    <dbReference type="NCBI Taxonomy" id="579446"/>
    <lineage>
        <taxon>Bacteria</taxon>
        <taxon>Bacillati</taxon>
        <taxon>Actinomycetota</taxon>
        <taxon>Actinomycetes</taxon>
        <taxon>Micrococcales</taxon>
        <taxon>Promicromonosporaceae</taxon>
        <taxon>Isoptericola</taxon>
    </lineage>
</organism>
<dbReference type="SMART" id="SM00304">
    <property type="entry name" value="HAMP"/>
    <property type="match status" value="1"/>
</dbReference>
<protein>
    <recommendedName>
        <fullName evidence="11">Sensor histidine kinase MtrB</fullName>
        <ecNumber evidence="3">2.7.13.3</ecNumber>
    </recommendedName>
</protein>
<evidence type="ECO:0000256" key="13">
    <source>
        <dbReference type="SAM" id="Phobius"/>
    </source>
</evidence>
<dbReference type="Gene3D" id="3.30.565.10">
    <property type="entry name" value="Histidine kinase-like ATPase, C-terminal domain"/>
    <property type="match status" value="1"/>
</dbReference>
<evidence type="ECO:0000256" key="4">
    <source>
        <dbReference type="ARBA" id="ARBA00022553"/>
    </source>
</evidence>
<keyword evidence="5" id="KW-0808">Transferase</keyword>
<evidence type="ECO:0000256" key="2">
    <source>
        <dbReference type="ARBA" id="ARBA00004236"/>
    </source>
</evidence>
<keyword evidence="8 13" id="KW-1133">Transmembrane helix</keyword>
<comment type="subcellular location">
    <subcellularLocation>
        <location evidence="2">Cell membrane</location>
    </subcellularLocation>
</comment>
<evidence type="ECO:0000256" key="3">
    <source>
        <dbReference type="ARBA" id="ARBA00012438"/>
    </source>
</evidence>
<dbReference type="PANTHER" id="PTHR45436">
    <property type="entry name" value="SENSOR HISTIDINE KINASE YKOH"/>
    <property type="match status" value="1"/>
</dbReference>
<evidence type="ECO:0000256" key="6">
    <source>
        <dbReference type="ARBA" id="ARBA00022692"/>
    </source>
</evidence>
<feature type="transmembrane region" description="Helical" evidence="13">
    <location>
        <begin position="226"/>
        <end position="245"/>
    </location>
</feature>
<dbReference type="InterPro" id="IPR050428">
    <property type="entry name" value="TCS_sensor_his_kinase"/>
</dbReference>
<feature type="transmembrane region" description="Helical" evidence="13">
    <location>
        <begin position="47"/>
        <end position="68"/>
    </location>
</feature>
<proteinExistence type="predicted"/>
<evidence type="ECO:0000256" key="5">
    <source>
        <dbReference type="ARBA" id="ARBA00022679"/>
    </source>
</evidence>
<dbReference type="EMBL" id="BAABID010000004">
    <property type="protein sequence ID" value="GAA4720996.1"/>
    <property type="molecule type" value="Genomic_DNA"/>
</dbReference>
<dbReference type="NCBIfam" id="NF040691">
    <property type="entry name" value="MtrAB_MtrB"/>
    <property type="match status" value="1"/>
</dbReference>
<feature type="transmembrane region" description="Helical" evidence="13">
    <location>
        <begin position="191"/>
        <end position="214"/>
    </location>
</feature>
<dbReference type="InterPro" id="IPR005467">
    <property type="entry name" value="His_kinase_dom"/>
</dbReference>
<evidence type="ECO:0000256" key="7">
    <source>
        <dbReference type="ARBA" id="ARBA00022777"/>
    </source>
</evidence>
<dbReference type="SUPFAM" id="SSF158472">
    <property type="entry name" value="HAMP domain-like"/>
    <property type="match status" value="1"/>
</dbReference>
<dbReference type="SMART" id="SM00387">
    <property type="entry name" value="HATPase_c"/>
    <property type="match status" value="1"/>
</dbReference>
<comment type="catalytic activity">
    <reaction evidence="1">
        <text>ATP + protein L-histidine = ADP + protein N-phospho-L-histidine.</text>
        <dbReference type="EC" id="2.7.13.3"/>
    </reaction>
</comment>
<dbReference type="SMART" id="SM00388">
    <property type="entry name" value="HisKA"/>
    <property type="match status" value="1"/>
</dbReference>
<gene>
    <name evidence="16" type="primary">mtrB</name>
    <name evidence="16" type="ORF">GCM10023216_07580</name>
</gene>
<feature type="domain" description="Histidine kinase" evidence="14">
    <location>
        <begin position="315"/>
        <end position="532"/>
    </location>
</feature>
<dbReference type="Proteomes" id="UP001500956">
    <property type="component" value="Unassembled WGS sequence"/>
</dbReference>
<dbReference type="InterPro" id="IPR047669">
    <property type="entry name" value="MtrAB_MtrB"/>
</dbReference>
<dbReference type="PROSITE" id="PS50109">
    <property type="entry name" value="HIS_KIN"/>
    <property type="match status" value="1"/>
</dbReference>
<dbReference type="SUPFAM" id="SSF55874">
    <property type="entry name" value="ATPase domain of HSP90 chaperone/DNA topoisomerase II/histidine kinase"/>
    <property type="match status" value="1"/>
</dbReference>
<evidence type="ECO:0000256" key="1">
    <source>
        <dbReference type="ARBA" id="ARBA00000085"/>
    </source>
</evidence>
<evidence type="ECO:0000256" key="10">
    <source>
        <dbReference type="ARBA" id="ARBA00023136"/>
    </source>
</evidence>
<dbReference type="PRINTS" id="PR00344">
    <property type="entry name" value="BCTRLSENSOR"/>
</dbReference>
<dbReference type="InterPro" id="IPR003594">
    <property type="entry name" value="HATPase_dom"/>
</dbReference>
<dbReference type="PANTHER" id="PTHR45436:SF5">
    <property type="entry name" value="SENSOR HISTIDINE KINASE TRCS"/>
    <property type="match status" value="1"/>
</dbReference>
<evidence type="ECO:0000256" key="12">
    <source>
        <dbReference type="SAM" id="MobiDB-lite"/>
    </source>
</evidence>
<feature type="compositionally biased region" description="Low complexity" evidence="12">
    <location>
        <begin position="560"/>
        <end position="570"/>
    </location>
</feature>
<keyword evidence="10 13" id="KW-0472">Membrane</keyword>
<reference evidence="17" key="1">
    <citation type="journal article" date="2019" name="Int. J. Syst. Evol. Microbiol.">
        <title>The Global Catalogue of Microorganisms (GCM) 10K type strain sequencing project: providing services to taxonomists for standard genome sequencing and annotation.</title>
        <authorList>
            <consortium name="The Broad Institute Genomics Platform"/>
            <consortium name="The Broad Institute Genome Sequencing Center for Infectious Disease"/>
            <person name="Wu L."/>
            <person name="Ma J."/>
        </authorList>
    </citation>
    <scope>NUCLEOTIDE SEQUENCE [LARGE SCALE GENOMIC DNA]</scope>
    <source>
        <strain evidence="17">JCM 18063</strain>
    </source>
</reference>
<evidence type="ECO:0000259" key="15">
    <source>
        <dbReference type="PROSITE" id="PS50885"/>
    </source>
</evidence>
<evidence type="ECO:0000256" key="11">
    <source>
        <dbReference type="ARBA" id="ARBA00035305"/>
    </source>
</evidence>
<keyword evidence="6 13" id="KW-0812">Transmembrane</keyword>
<evidence type="ECO:0000313" key="17">
    <source>
        <dbReference type="Proteomes" id="UP001500956"/>
    </source>
</evidence>
<dbReference type="GO" id="GO:0016301">
    <property type="term" value="F:kinase activity"/>
    <property type="evidence" value="ECO:0007669"/>
    <property type="project" value="UniProtKB-KW"/>
</dbReference>
<keyword evidence="9" id="KW-0902">Two-component regulatory system</keyword>
<dbReference type="Pfam" id="PF00672">
    <property type="entry name" value="HAMP"/>
    <property type="match status" value="1"/>
</dbReference>
<dbReference type="InterPro" id="IPR004358">
    <property type="entry name" value="Sig_transdc_His_kin-like_C"/>
</dbReference>
<keyword evidence="17" id="KW-1185">Reference proteome</keyword>
<dbReference type="EC" id="2.7.13.3" evidence="3"/>
<evidence type="ECO:0000256" key="9">
    <source>
        <dbReference type="ARBA" id="ARBA00023012"/>
    </source>
</evidence>
<dbReference type="CDD" id="cd00082">
    <property type="entry name" value="HisKA"/>
    <property type="match status" value="1"/>
</dbReference>
<dbReference type="Gene3D" id="6.10.340.10">
    <property type="match status" value="1"/>
</dbReference>
<dbReference type="CDD" id="cd06225">
    <property type="entry name" value="HAMP"/>
    <property type="match status" value="1"/>
</dbReference>
<dbReference type="InterPro" id="IPR003661">
    <property type="entry name" value="HisK_dim/P_dom"/>
</dbReference>
<accession>A0ABP8Y5G8</accession>
<feature type="region of interest" description="Disordered" evidence="12">
    <location>
        <begin position="1"/>
        <end position="26"/>
    </location>
</feature>
<feature type="region of interest" description="Disordered" evidence="12">
    <location>
        <begin position="537"/>
        <end position="584"/>
    </location>
</feature>
<dbReference type="Pfam" id="PF00512">
    <property type="entry name" value="HisKA"/>
    <property type="match status" value="1"/>
</dbReference>
<dbReference type="InterPro" id="IPR036890">
    <property type="entry name" value="HATPase_C_sf"/>
</dbReference>